<dbReference type="UniPathway" id="UPA00148"/>
<dbReference type="PANTHER" id="PTHR36925">
    <property type="entry name" value="COBALT-PRECORRIN-6A REDUCTASE"/>
    <property type="match status" value="1"/>
</dbReference>
<keyword evidence="5" id="KW-1185">Reference proteome</keyword>
<evidence type="ECO:0000313" key="5">
    <source>
        <dbReference type="Proteomes" id="UP000295030"/>
    </source>
</evidence>
<comment type="pathway">
    <text evidence="1">Cofactor biosynthesis; adenosylcobalamin biosynthesis.</text>
</comment>
<dbReference type="AlphaFoldDB" id="A0A4R1I8D6"/>
<gene>
    <name evidence="4" type="ORF">EV667_3077</name>
</gene>
<dbReference type="PROSITE" id="PS51014">
    <property type="entry name" value="COBK_CBIJ"/>
    <property type="match status" value="1"/>
</dbReference>
<keyword evidence="2" id="KW-0169">Cobalamin biosynthesis</keyword>
<evidence type="ECO:0000256" key="1">
    <source>
        <dbReference type="ARBA" id="ARBA00004953"/>
    </source>
</evidence>
<dbReference type="GO" id="GO:0016994">
    <property type="term" value="F:precorrin-6A reductase activity"/>
    <property type="evidence" value="ECO:0007669"/>
    <property type="project" value="InterPro"/>
</dbReference>
<dbReference type="PANTHER" id="PTHR36925:SF1">
    <property type="entry name" value="COBALT-PRECORRIN-6A REDUCTASE"/>
    <property type="match status" value="1"/>
</dbReference>
<dbReference type="EMBL" id="SMFY01000002">
    <property type="protein sequence ID" value="TCK29059.1"/>
    <property type="molecule type" value="Genomic_DNA"/>
</dbReference>
<dbReference type="NCBIfam" id="TIGR00715">
    <property type="entry name" value="precor6x_red"/>
    <property type="match status" value="1"/>
</dbReference>
<proteinExistence type="predicted"/>
<evidence type="ECO:0000256" key="3">
    <source>
        <dbReference type="ARBA" id="ARBA00023002"/>
    </source>
</evidence>
<dbReference type="InterPro" id="IPR003723">
    <property type="entry name" value="Precorrin-6x_reduct"/>
</dbReference>
<sequence>MPTRVSQHASARAVVDGFGAMVSLPGMTTPFSIRETGAPRLLILGGTAEARELAAALAARRGFDVSLSLAGRTRNPLPSPAPTRSGGFGGAAGLAAHLKAERIDALVDATHPFAAIISRNAAQAAQSAGVPLLALLRPQWQCEPGDLWTQAATLPEAVEKLGPAPRRVLVALGRNEVRALEAAPQHHYLVRSIDPVEPPLDVPQASYIEARGPFAEEDERALLAAHRIDAILSKNSGGAATYGKITAARVLGIEVVMVARPVRPEVETVASVGEVLDWLETLRPAL</sequence>
<evidence type="ECO:0000256" key="2">
    <source>
        <dbReference type="ARBA" id="ARBA00022573"/>
    </source>
</evidence>
<organism evidence="4 5">
    <name type="scientific">Ancylobacter aquaticus</name>
    <dbReference type="NCBI Taxonomy" id="100"/>
    <lineage>
        <taxon>Bacteria</taxon>
        <taxon>Pseudomonadati</taxon>
        <taxon>Pseudomonadota</taxon>
        <taxon>Alphaproteobacteria</taxon>
        <taxon>Hyphomicrobiales</taxon>
        <taxon>Xanthobacteraceae</taxon>
        <taxon>Ancylobacter</taxon>
    </lineage>
</organism>
<protein>
    <submittedName>
        <fullName evidence="4">Precorrin-6A reductase</fullName>
    </submittedName>
</protein>
<dbReference type="Pfam" id="PF02571">
    <property type="entry name" value="CbiJ"/>
    <property type="match status" value="1"/>
</dbReference>
<keyword evidence="3" id="KW-0560">Oxidoreductase</keyword>
<evidence type="ECO:0000313" key="4">
    <source>
        <dbReference type="EMBL" id="TCK29059.1"/>
    </source>
</evidence>
<comment type="caution">
    <text evidence="4">The sequence shown here is derived from an EMBL/GenBank/DDBJ whole genome shotgun (WGS) entry which is preliminary data.</text>
</comment>
<accession>A0A4R1I8D6</accession>
<reference evidence="4 5" key="1">
    <citation type="submission" date="2019-03" db="EMBL/GenBank/DDBJ databases">
        <title>Genomic Encyclopedia of Type Strains, Phase IV (KMG-IV): sequencing the most valuable type-strain genomes for metagenomic binning, comparative biology and taxonomic classification.</title>
        <authorList>
            <person name="Goeker M."/>
        </authorList>
    </citation>
    <scope>NUCLEOTIDE SEQUENCE [LARGE SCALE GENOMIC DNA]</scope>
    <source>
        <strain evidence="4 5">DSM 101</strain>
    </source>
</reference>
<dbReference type="NCBIfam" id="NF005968">
    <property type="entry name" value="PRK08057.1-2"/>
    <property type="match status" value="1"/>
</dbReference>
<dbReference type="GO" id="GO:0009236">
    <property type="term" value="P:cobalamin biosynthetic process"/>
    <property type="evidence" value="ECO:0007669"/>
    <property type="project" value="UniProtKB-UniPathway"/>
</dbReference>
<name>A0A4R1I8D6_ANCAQ</name>
<dbReference type="Proteomes" id="UP000295030">
    <property type="component" value="Unassembled WGS sequence"/>
</dbReference>